<reference evidence="2" key="1">
    <citation type="submission" date="2020-11" db="EMBL/GenBank/DDBJ databases">
        <title>Nocardioides cynanchi sp. nov., isolated from soil of rhizosphere of Cynanchum wilfordii.</title>
        <authorList>
            <person name="Lee J.-S."/>
            <person name="Suh M.K."/>
            <person name="Kim J.-S."/>
        </authorList>
    </citation>
    <scope>NUCLEOTIDE SEQUENCE</scope>
    <source>
        <strain evidence="2">KCTC 19276</strain>
    </source>
</reference>
<evidence type="ECO:0000256" key="1">
    <source>
        <dbReference type="SAM" id="Phobius"/>
    </source>
</evidence>
<dbReference type="AlphaFoldDB" id="A0A930VR80"/>
<comment type="caution">
    <text evidence="2">The sequence shown here is derived from an EMBL/GenBank/DDBJ whole genome shotgun (WGS) entry which is preliminary data.</text>
</comment>
<name>A0A930VR80_9ACTN</name>
<feature type="transmembrane region" description="Helical" evidence="1">
    <location>
        <begin position="157"/>
        <end position="179"/>
    </location>
</feature>
<keyword evidence="1" id="KW-1133">Transmembrane helix</keyword>
<proteinExistence type="predicted"/>
<protein>
    <submittedName>
        <fullName evidence="2">DUF2516 family protein</fullName>
    </submittedName>
</protein>
<evidence type="ECO:0000313" key="3">
    <source>
        <dbReference type="Proteomes" id="UP000660668"/>
    </source>
</evidence>
<dbReference type="RefSeq" id="WP_194697356.1">
    <property type="nucleotide sequence ID" value="NZ_JADKPO010000022.1"/>
</dbReference>
<sequence>MLLDLGVERAQSTYADSGLWRHAPLGRDDQVDRRTRKWLEAAESVGPQRIAASQSGGRGVQHRCPRLLVGRGWTGVVDEDTFEDPGELPAPHHALDVVVTGSEIEQLAPRHRAALTREQAPHLHPIHGQHQIEEGRRPQRVACQPVDDRYPEPVMDVFAVEGYTMLLIEIGLLAVKIYAFVSSLRFSDEAYRAAGKLNKAAWTIILGLGVAAQVVLAGAPLNLINLALTIAALVYLADVKPALSSLTRR</sequence>
<gene>
    <name evidence="2" type="ORF">ISU10_15680</name>
</gene>
<dbReference type="EMBL" id="JADKPO010000022">
    <property type="protein sequence ID" value="MBF4769207.1"/>
    <property type="molecule type" value="Genomic_DNA"/>
</dbReference>
<dbReference type="Proteomes" id="UP000660668">
    <property type="component" value="Unassembled WGS sequence"/>
</dbReference>
<accession>A0A930VR80</accession>
<keyword evidence="1" id="KW-0472">Membrane</keyword>
<organism evidence="2 3">
    <name type="scientific">Nocardioides agariphilus</name>
    <dbReference type="NCBI Taxonomy" id="433664"/>
    <lineage>
        <taxon>Bacteria</taxon>
        <taxon>Bacillati</taxon>
        <taxon>Actinomycetota</taxon>
        <taxon>Actinomycetes</taxon>
        <taxon>Propionibacteriales</taxon>
        <taxon>Nocardioidaceae</taxon>
        <taxon>Nocardioides</taxon>
    </lineage>
</organism>
<keyword evidence="1" id="KW-0812">Transmembrane</keyword>
<feature type="transmembrane region" description="Helical" evidence="1">
    <location>
        <begin position="200"/>
        <end position="217"/>
    </location>
</feature>
<keyword evidence="3" id="KW-1185">Reference proteome</keyword>
<dbReference type="InterPro" id="IPR019662">
    <property type="entry name" value="DUF2516"/>
</dbReference>
<evidence type="ECO:0000313" key="2">
    <source>
        <dbReference type="EMBL" id="MBF4769207.1"/>
    </source>
</evidence>
<dbReference type="Pfam" id="PF10724">
    <property type="entry name" value="DUF2516"/>
    <property type="match status" value="1"/>
</dbReference>